<name>B0T4J7_CAUSK</name>
<proteinExistence type="predicted"/>
<dbReference type="eggNOG" id="ENOG502ZC8H">
    <property type="taxonomic scope" value="Bacteria"/>
</dbReference>
<organism evidence="2">
    <name type="scientific">Caulobacter sp. (strain K31)</name>
    <dbReference type="NCBI Taxonomy" id="366602"/>
    <lineage>
        <taxon>Bacteria</taxon>
        <taxon>Pseudomonadati</taxon>
        <taxon>Pseudomonadota</taxon>
        <taxon>Alphaproteobacteria</taxon>
        <taxon>Caulobacterales</taxon>
        <taxon>Caulobacteraceae</taxon>
        <taxon>Caulobacter</taxon>
    </lineage>
</organism>
<dbReference type="KEGG" id="cak:Caul_1820"/>
<reference evidence="2" key="1">
    <citation type="submission" date="2008-01" db="EMBL/GenBank/DDBJ databases">
        <title>Complete sequence of chromosome of Caulobacter sp. K31.</title>
        <authorList>
            <consortium name="US DOE Joint Genome Institute"/>
            <person name="Copeland A."/>
            <person name="Lucas S."/>
            <person name="Lapidus A."/>
            <person name="Barry K."/>
            <person name="Glavina del Rio T."/>
            <person name="Dalin E."/>
            <person name="Tice H."/>
            <person name="Pitluck S."/>
            <person name="Bruce D."/>
            <person name="Goodwin L."/>
            <person name="Thompson L.S."/>
            <person name="Brettin T."/>
            <person name="Detter J.C."/>
            <person name="Han C."/>
            <person name="Schmutz J."/>
            <person name="Larimer F."/>
            <person name="Land M."/>
            <person name="Hauser L."/>
            <person name="Kyrpides N."/>
            <person name="Kim E."/>
            <person name="Stephens C."/>
            <person name="Richardson P."/>
        </authorList>
    </citation>
    <scope>NUCLEOTIDE SEQUENCE [LARGE SCALE GENOMIC DNA]</scope>
    <source>
        <strain evidence="2">K31</strain>
    </source>
</reference>
<dbReference type="AlphaFoldDB" id="B0T4J7"/>
<dbReference type="HOGENOM" id="CLU_672107_0_0_5"/>
<dbReference type="InterPro" id="IPR025351">
    <property type="entry name" value="Pvc16_N"/>
</dbReference>
<dbReference type="STRING" id="366602.Caul_1820"/>
<feature type="domain" description="Pvc16 N-terminal" evidence="1">
    <location>
        <begin position="9"/>
        <end position="198"/>
    </location>
</feature>
<accession>B0T4J7</accession>
<evidence type="ECO:0000313" key="2">
    <source>
        <dbReference type="EMBL" id="ABZ70949.1"/>
    </source>
</evidence>
<dbReference type="Pfam" id="PF14065">
    <property type="entry name" value="Pvc16_N"/>
    <property type="match status" value="1"/>
</dbReference>
<sequence precursor="true">MSNSLAVATVTAALANHLARVVSEGPSGGVPGTRITTLNPGSAALRDGDPLVNLYLFRVSRNGFVSNRDLPNRAADGRGLKAPTIALDLDYMITVFGDDARLEPQLLLGAVVAWLNAEPILDRTLVQTTIAHTPWLAGSNLGETTEPVRIAPMSMAPDVMARLWSEFVNVPYQLTVLYTLSVVELDVPLATQPALPVRRIGLDVQPSGPIPVRGLVNAEHPDLPLVAGGVLAVRLANPGQLGLDVRLNGAVATGVTTGRDALGHAALLVPLTAAQAGLSAGPLSVQVRRTAPDGKTLALSPPLSAPLHPTIVRLDHDAKAATVTARLVLPIPAGQAAALLLFPVAGRGAPSRRIALPASETATDSPVFPAPDQPPGRYLAMIETAGLQSLLDYQGGTYVGPVVEIEAAS</sequence>
<protein>
    <recommendedName>
        <fullName evidence="1">Pvc16 N-terminal domain-containing protein</fullName>
    </recommendedName>
</protein>
<evidence type="ECO:0000259" key="1">
    <source>
        <dbReference type="Pfam" id="PF14065"/>
    </source>
</evidence>
<gene>
    <name evidence="2" type="ordered locus">Caul_1820</name>
</gene>
<dbReference type="OrthoDB" id="527247at2"/>
<dbReference type="EMBL" id="CP000927">
    <property type="protein sequence ID" value="ABZ70949.1"/>
    <property type="molecule type" value="Genomic_DNA"/>
</dbReference>